<accession>A0A6J4KE01</accession>
<name>A0A6J4KE01_9ACTN</name>
<feature type="region of interest" description="Disordered" evidence="1">
    <location>
        <begin position="1"/>
        <end position="158"/>
    </location>
</feature>
<evidence type="ECO:0000256" key="1">
    <source>
        <dbReference type="SAM" id="MobiDB-lite"/>
    </source>
</evidence>
<sequence length="158" mass="16729">DGHRPQEPVPVGATARPHRLRPRRVPRRHRAAPDPAVAPPGRGLPLRRRPRRAAREHAVGRGVPPGGVDGRAGRPAVDRAQPGRAAHPAVAQPGRPAAGRVGSVQHHRPGRLPHAPGRPPHPDDGGLPALRLGVHRARCGPGRGRSRARPRRSAGQAV</sequence>
<reference evidence="2" key="1">
    <citation type="submission" date="2020-02" db="EMBL/GenBank/DDBJ databases">
        <authorList>
            <person name="Meier V. D."/>
        </authorList>
    </citation>
    <scope>NUCLEOTIDE SEQUENCE</scope>
    <source>
        <strain evidence="2">AVDCRST_MAG07</strain>
    </source>
</reference>
<organism evidence="2">
    <name type="scientific">uncultured Frankineae bacterium</name>
    <dbReference type="NCBI Taxonomy" id="437475"/>
    <lineage>
        <taxon>Bacteria</taxon>
        <taxon>Bacillati</taxon>
        <taxon>Actinomycetota</taxon>
        <taxon>Actinomycetes</taxon>
        <taxon>Frankiales</taxon>
        <taxon>environmental samples</taxon>
    </lineage>
</organism>
<feature type="non-terminal residue" evidence="2">
    <location>
        <position position="1"/>
    </location>
</feature>
<protein>
    <submittedName>
        <fullName evidence="2">Uncharacterized protein</fullName>
    </submittedName>
</protein>
<feature type="compositionally biased region" description="Low complexity" evidence="1">
    <location>
        <begin position="33"/>
        <end position="44"/>
    </location>
</feature>
<evidence type="ECO:0000313" key="2">
    <source>
        <dbReference type="EMBL" id="CAA9303330.1"/>
    </source>
</evidence>
<gene>
    <name evidence="2" type="ORF">AVDCRST_MAG07-1043</name>
</gene>
<feature type="compositionally biased region" description="Basic residues" evidence="1">
    <location>
        <begin position="16"/>
        <end position="30"/>
    </location>
</feature>
<dbReference type="EMBL" id="CADCUB010000001">
    <property type="protein sequence ID" value="CAA9303330.1"/>
    <property type="molecule type" value="Genomic_DNA"/>
</dbReference>
<feature type="non-terminal residue" evidence="2">
    <location>
        <position position="158"/>
    </location>
</feature>
<feature type="compositionally biased region" description="Basic residues" evidence="1">
    <location>
        <begin position="133"/>
        <end position="152"/>
    </location>
</feature>
<proteinExistence type="predicted"/>
<dbReference type="AlphaFoldDB" id="A0A6J4KE01"/>